<accession>A0A453IT28</accession>
<keyword evidence="3" id="KW-1185">Reference proteome</keyword>
<evidence type="ECO:0000313" key="3">
    <source>
        <dbReference type="Proteomes" id="UP000015105"/>
    </source>
</evidence>
<reference evidence="3" key="1">
    <citation type="journal article" date="2014" name="Science">
        <title>Ancient hybridizations among the ancestral genomes of bread wheat.</title>
        <authorList>
            <consortium name="International Wheat Genome Sequencing Consortium,"/>
            <person name="Marcussen T."/>
            <person name="Sandve S.R."/>
            <person name="Heier L."/>
            <person name="Spannagl M."/>
            <person name="Pfeifer M."/>
            <person name="Jakobsen K.S."/>
            <person name="Wulff B.B."/>
            <person name="Steuernagel B."/>
            <person name="Mayer K.F."/>
            <person name="Olsen O.A."/>
        </authorList>
    </citation>
    <scope>NUCLEOTIDE SEQUENCE [LARGE SCALE GENOMIC DNA]</scope>
    <source>
        <strain evidence="3">cv. AL8/78</strain>
    </source>
</reference>
<dbReference type="Proteomes" id="UP000015105">
    <property type="component" value="Chromosome 4D"/>
</dbReference>
<sequence length="62" mass="6352">PGNAREACSASRRVFSNSGDSVGISPASGHSPSPSPSVPILRLFVFPSPSCHDPVGKLGCHH</sequence>
<organism evidence="2 3">
    <name type="scientific">Aegilops tauschii subsp. strangulata</name>
    <name type="common">Goatgrass</name>
    <dbReference type="NCBI Taxonomy" id="200361"/>
    <lineage>
        <taxon>Eukaryota</taxon>
        <taxon>Viridiplantae</taxon>
        <taxon>Streptophyta</taxon>
        <taxon>Embryophyta</taxon>
        <taxon>Tracheophyta</taxon>
        <taxon>Spermatophyta</taxon>
        <taxon>Magnoliopsida</taxon>
        <taxon>Liliopsida</taxon>
        <taxon>Poales</taxon>
        <taxon>Poaceae</taxon>
        <taxon>BOP clade</taxon>
        <taxon>Pooideae</taxon>
        <taxon>Triticodae</taxon>
        <taxon>Triticeae</taxon>
        <taxon>Triticinae</taxon>
        <taxon>Aegilops</taxon>
    </lineage>
</organism>
<dbReference type="Gramene" id="AET4Gv20667900.26">
    <property type="protein sequence ID" value="AET4Gv20667900.26"/>
    <property type="gene ID" value="AET4Gv20667900"/>
</dbReference>
<name>A0A453IT28_AEGTS</name>
<protein>
    <submittedName>
        <fullName evidence="2">Uncharacterized protein</fullName>
    </submittedName>
</protein>
<reference evidence="2" key="3">
    <citation type="journal article" date="2017" name="Nature">
        <title>Genome sequence of the progenitor of the wheat D genome Aegilops tauschii.</title>
        <authorList>
            <person name="Luo M.C."/>
            <person name="Gu Y.Q."/>
            <person name="Puiu D."/>
            <person name="Wang H."/>
            <person name="Twardziok S.O."/>
            <person name="Deal K.R."/>
            <person name="Huo N."/>
            <person name="Zhu T."/>
            <person name="Wang L."/>
            <person name="Wang Y."/>
            <person name="McGuire P.E."/>
            <person name="Liu S."/>
            <person name="Long H."/>
            <person name="Ramasamy R.K."/>
            <person name="Rodriguez J.C."/>
            <person name="Van S.L."/>
            <person name="Yuan L."/>
            <person name="Wang Z."/>
            <person name="Xia Z."/>
            <person name="Xiao L."/>
            <person name="Anderson O.D."/>
            <person name="Ouyang S."/>
            <person name="Liang Y."/>
            <person name="Zimin A.V."/>
            <person name="Pertea G."/>
            <person name="Qi P."/>
            <person name="Bennetzen J.L."/>
            <person name="Dai X."/>
            <person name="Dawson M.W."/>
            <person name="Muller H.G."/>
            <person name="Kugler K."/>
            <person name="Rivarola-Duarte L."/>
            <person name="Spannagl M."/>
            <person name="Mayer K.F.X."/>
            <person name="Lu F.H."/>
            <person name="Bevan M.W."/>
            <person name="Leroy P."/>
            <person name="Li P."/>
            <person name="You F.M."/>
            <person name="Sun Q."/>
            <person name="Liu Z."/>
            <person name="Lyons E."/>
            <person name="Wicker T."/>
            <person name="Salzberg S.L."/>
            <person name="Devos K.M."/>
            <person name="Dvorak J."/>
        </authorList>
    </citation>
    <scope>NUCLEOTIDE SEQUENCE [LARGE SCALE GENOMIC DNA]</scope>
    <source>
        <strain evidence="2">cv. AL8/78</strain>
    </source>
</reference>
<dbReference type="EnsemblPlants" id="AET4Gv20667900.26">
    <property type="protein sequence ID" value="AET4Gv20667900.26"/>
    <property type="gene ID" value="AET4Gv20667900"/>
</dbReference>
<reference evidence="2" key="5">
    <citation type="journal article" date="2021" name="G3 (Bethesda)">
        <title>Aegilops tauschii genome assembly Aet v5.0 features greater sequence contiguity and improved annotation.</title>
        <authorList>
            <person name="Wang L."/>
            <person name="Zhu T."/>
            <person name="Rodriguez J.C."/>
            <person name="Deal K.R."/>
            <person name="Dubcovsky J."/>
            <person name="McGuire P.E."/>
            <person name="Lux T."/>
            <person name="Spannagl M."/>
            <person name="Mayer K.F.X."/>
            <person name="Baldrich P."/>
            <person name="Meyers B.C."/>
            <person name="Huo N."/>
            <person name="Gu Y.Q."/>
            <person name="Zhou H."/>
            <person name="Devos K.M."/>
            <person name="Bennetzen J.L."/>
            <person name="Unver T."/>
            <person name="Budak H."/>
            <person name="Gulick P.J."/>
            <person name="Galiba G."/>
            <person name="Kalapos B."/>
            <person name="Nelson D.R."/>
            <person name="Li P."/>
            <person name="You F.M."/>
            <person name="Luo M.C."/>
            <person name="Dvorak J."/>
        </authorList>
    </citation>
    <scope>NUCLEOTIDE SEQUENCE [LARGE SCALE GENOMIC DNA]</scope>
    <source>
        <strain evidence="2">cv. AL8/78</strain>
    </source>
</reference>
<proteinExistence type="predicted"/>
<feature type="region of interest" description="Disordered" evidence="1">
    <location>
        <begin position="1"/>
        <end position="35"/>
    </location>
</feature>
<evidence type="ECO:0000313" key="2">
    <source>
        <dbReference type="EnsemblPlants" id="AET4Gv20667900.26"/>
    </source>
</evidence>
<reference evidence="3" key="2">
    <citation type="journal article" date="2017" name="Nat. Plants">
        <title>The Aegilops tauschii genome reveals multiple impacts of transposons.</title>
        <authorList>
            <person name="Zhao G."/>
            <person name="Zou C."/>
            <person name="Li K."/>
            <person name="Wang K."/>
            <person name="Li T."/>
            <person name="Gao L."/>
            <person name="Zhang X."/>
            <person name="Wang H."/>
            <person name="Yang Z."/>
            <person name="Liu X."/>
            <person name="Jiang W."/>
            <person name="Mao L."/>
            <person name="Kong X."/>
            <person name="Jiao Y."/>
            <person name="Jia J."/>
        </authorList>
    </citation>
    <scope>NUCLEOTIDE SEQUENCE [LARGE SCALE GENOMIC DNA]</scope>
    <source>
        <strain evidence="3">cv. AL8/78</strain>
    </source>
</reference>
<evidence type="ECO:0000256" key="1">
    <source>
        <dbReference type="SAM" id="MobiDB-lite"/>
    </source>
</evidence>
<reference evidence="2" key="4">
    <citation type="submission" date="2019-03" db="UniProtKB">
        <authorList>
            <consortium name="EnsemblPlants"/>
        </authorList>
    </citation>
    <scope>IDENTIFICATION</scope>
</reference>
<dbReference type="AlphaFoldDB" id="A0A453IT28"/>